<dbReference type="InterPro" id="IPR000566">
    <property type="entry name" value="Lipocln_cytosolic_FA-bd_dom"/>
</dbReference>
<evidence type="ECO:0000313" key="5">
    <source>
        <dbReference type="Proteomes" id="UP000053060"/>
    </source>
</evidence>
<gene>
    <name evidence="4" type="ORF">Z045_13725</name>
</gene>
<sequence>MRWSRHGVRGLAAAFIAAAGALLFATPAAAAPLTPVPELDVNRYVGQWYQLAANPAPYNVDCVRDTTALYTLLDERNVRVENSCTTITGDRRGIVGNARVNGTASLHVSFPGVPFQDSLDGPSNYIVTYLADDYSWAFVGDPTRISGFVLSRSPVVSDDAWREIRNVVEASGYNSCLMLTSPTTEGLQEIKPLCTV</sequence>
<evidence type="ECO:0000256" key="2">
    <source>
        <dbReference type="PIRNR" id="PIRNR036893"/>
    </source>
</evidence>
<accession>A0A0V9UJQ0</accession>
<proteinExistence type="inferred from homology"/>
<dbReference type="EMBL" id="AZXY01000006">
    <property type="protein sequence ID" value="KSZ58235.1"/>
    <property type="molecule type" value="Genomic_DNA"/>
</dbReference>
<protein>
    <submittedName>
        <fullName evidence="4">Lipocalin</fullName>
    </submittedName>
</protein>
<organism evidence="4 5">
    <name type="scientific">Rhodococcus pyridinivorans KG-16</name>
    <dbReference type="NCBI Taxonomy" id="1441730"/>
    <lineage>
        <taxon>Bacteria</taxon>
        <taxon>Bacillati</taxon>
        <taxon>Actinomycetota</taxon>
        <taxon>Actinomycetes</taxon>
        <taxon>Mycobacteriales</taxon>
        <taxon>Nocardiaceae</taxon>
        <taxon>Rhodococcus</taxon>
    </lineage>
</organism>
<dbReference type="PATRIC" id="fig|1441730.3.peg.2853"/>
<dbReference type="CDD" id="cd19438">
    <property type="entry name" value="lipocalin_Blc-like"/>
    <property type="match status" value="1"/>
</dbReference>
<dbReference type="PANTHER" id="PTHR10612">
    <property type="entry name" value="APOLIPOPROTEIN D"/>
    <property type="match status" value="1"/>
</dbReference>
<dbReference type="Pfam" id="PF08212">
    <property type="entry name" value="Lipocalin_2"/>
    <property type="match status" value="1"/>
</dbReference>
<feature type="domain" description="Lipocalin/cytosolic fatty-acid binding" evidence="3">
    <location>
        <begin position="39"/>
        <end position="178"/>
    </location>
</feature>
<dbReference type="PIRSF" id="PIRSF036893">
    <property type="entry name" value="Lipocalin_ApoD"/>
    <property type="match status" value="1"/>
</dbReference>
<dbReference type="GO" id="GO:0006950">
    <property type="term" value="P:response to stress"/>
    <property type="evidence" value="ECO:0007669"/>
    <property type="project" value="UniProtKB-ARBA"/>
</dbReference>
<reference evidence="4 5" key="2">
    <citation type="journal article" date="2016" name="Genome Announc.">
        <title>Draft Genome Sequence of a Versatile Hydrocarbon-Degrading Bacterium, Rhodococcus pyridinivorans Strain KG-16, Collected from Oil Fields in India.</title>
        <authorList>
            <person name="Aggarwal R.K."/>
            <person name="Dawar C."/>
            <person name="Phanindranath R."/>
            <person name="Mutnuri L."/>
            <person name="Dayal A.M."/>
        </authorList>
    </citation>
    <scope>NUCLEOTIDE SEQUENCE [LARGE SCALE GENOMIC DNA]</scope>
    <source>
        <strain evidence="4 5">KG-16</strain>
    </source>
</reference>
<dbReference type="RefSeq" id="WP_060652355.1">
    <property type="nucleotide sequence ID" value="NZ_AZXY01000006.1"/>
</dbReference>
<reference evidence="5" key="1">
    <citation type="submission" date="2015-01" db="EMBL/GenBank/DDBJ databases">
        <title>Draft genome sequence of Rhodococcus pyridinivorans strain KG-16, a hydrocarbon-degrading bacterium.</title>
        <authorList>
            <person name="Aggarwal R.K."/>
            <person name="Dawar C."/>
        </authorList>
    </citation>
    <scope>NUCLEOTIDE SEQUENCE [LARGE SCALE GENOMIC DNA]</scope>
    <source>
        <strain evidence="5">KG-16</strain>
    </source>
</reference>
<dbReference type="Proteomes" id="UP000053060">
    <property type="component" value="Unassembled WGS sequence"/>
</dbReference>
<dbReference type="InterPro" id="IPR047202">
    <property type="entry name" value="Lipocalin_Blc-like_dom"/>
</dbReference>
<keyword evidence="2" id="KW-0732">Signal</keyword>
<dbReference type="SUPFAM" id="SSF50814">
    <property type="entry name" value="Lipocalins"/>
    <property type="match status" value="1"/>
</dbReference>
<dbReference type="Gene3D" id="2.40.128.20">
    <property type="match status" value="1"/>
</dbReference>
<name>A0A0V9UJQ0_9NOCA</name>
<evidence type="ECO:0000313" key="4">
    <source>
        <dbReference type="EMBL" id="KSZ58235.1"/>
    </source>
</evidence>
<evidence type="ECO:0000259" key="3">
    <source>
        <dbReference type="Pfam" id="PF08212"/>
    </source>
</evidence>
<dbReference type="InterPro" id="IPR012674">
    <property type="entry name" value="Calycin"/>
</dbReference>
<feature type="chain" id="PRO_5013433287" evidence="2">
    <location>
        <begin position="31"/>
        <end position="196"/>
    </location>
</feature>
<feature type="signal peptide" evidence="2">
    <location>
        <begin position="1"/>
        <end position="30"/>
    </location>
</feature>
<dbReference type="AlphaFoldDB" id="A0A0V9UJQ0"/>
<evidence type="ECO:0000256" key="1">
    <source>
        <dbReference type="ARBA" id="ARBA00006889"/>
    </source>
</evidence>
<dbReference type="InterPro" id="IPR022271">
    <property type="entry name" value="Lipocalin_ApoD"/>
</dbReference>
<comment type="similarity">
    <text evidence="1 2">Belongs to the calycin superfamily. Lipocalin family.</text>
</comment>
<dbReference type="PANTHER" id="PTHR10612:SF34">
    <property type="entry name" value="APOLIPOPROTEIN D"/>
    <property type="match status" value="1"/>
</dbReference>
<comment type="caution">
    <text evidence="4">The sequence shown here is derived from an EMBL/GenBank/DDBJ whole genome shotgun (WGS) entry which is preliminary data.</text>
</comment>